<dbReference type="InParanoid" id="A0A2P5HRS6"/>
<organism evidence="1 2">
    <name type="scientific">Diaporthe helianthi</name>
    <dbReference type="NCBI Taxonomy" id="158607"/>
    <lineage>
        <taxon>Eukaryota</taxon>
        <taxon>Fungi</taxon>
        <taxon>Dikarya</taxon>
        <taxon>Ascomycota</taxon>
        <taxon>Pezizomycotina</taxon>
        <taxon>Sordariomycetes</taxon>
        <taxon>Sordariomycetidae</taxon>
        <taxon>Diaporthales</taxon>
        <taxon>Diaporthaceae</taxon>
        <taxon>Diaporthe</taxon>
    </lineage>
</organism>
<sequence length="322" mass="35385">MAPNNNGDSGADDFVLIDNPGPAVSVEDVYRKTPIDGGYVKVVSDKDDAETKTNKPKIQNKLFKIEGFGPMHPIDFPDMFKHELLKAADPSNCQQAEGKAGNPHVVLIKNATALFKCFFHFSRIHSTIGRYNLLALVGKACGLDNDFVQNVSSVLYTLSNARQANFFVRVNTCVGFDDEGLAIYAEDADTRELVSLVDLFISFKAEEPRNINANWWDLDIVKILFTHWDIMVESKARNSSIGTAHTTDAGAEINDPLVATSLAVGRLQNAVDGLQARRGFRNMTAPQQHSVKRALKYVLSFTSEINTIAATIATEDHLAPEA</sequence>
<dbReference type="OrthoDB" id="5235922at2759"/>
<reference evidence="1" key="1">
    <citation type="submission" date="2017-09" db="EMBL/GenBank/DDBJ databases">
        <title>Polyketide synthases of a Diaporthe helianthi virulent isolate.</title>
        <authorList>
            <person name="Baroncelli R."/>
        </authorList>
    </citation>
    <scope>NUCLEOTIDE SEQUENCE [LARGE SCALE GENOMIC DNA]</scope>
    <source>
        <strain evidence="1">7/96</strain>
    </source>
</reference>
<evidence type="ECO:0000313" key="1">
    <source>
        <dbReference type="EMBL" id="POS72937.1"/>
    </source>
</evidence>
<accession>A0A2P5HRS6</accession>
<comment type="caution">
    <text evidence="1">The sequence shown here is derived from an EMBL/GenBank/DDBJ whole genome shotgun (WGS) entry which is preliminary data.</text>
</comment>
<dbReference type="Proteomes" id="UP000094444">
    <property type="component" value="Unassembled WGS sequence"/>
</dbReference>
<evidence type="ECO:0000313" key="2">
    <source>
        <dbReference type="Proteomes" id="UP000094444"/>
    </source>
</evidence>
<dbReference type="AlphaFoldDB" id="A0A2P5HRS6"/>
<keyword evidence="2" id="KW-1185">Reference proteome</keyword>
<name>A0A2P5HRS6_DIAHE</name>
<gene>
    <name evidence="1" type="ORF">DHEL01_v208668</name>
</gene>
<protein>
    <submittedName>
        <fullName evidence="1">Uncharacterized protein</fullName>
    </submittedName>
</protein>
<proteinExistence type="predicted"/>
<dbReference type="EMBL" id="MAVT02000894">
    <property type="protein sequence ID" value="POS72937.1"/>
    <property type="molecule type" value="Genomic_DNA"/>
</dbReference>